<feature type="domain" description="Acyltransferase 3" evidence="2">
    <location>
        <begin position="249"/>
        <end position="630"/>
    </location>
</feature>
<organism evidence="3 4">
    <name type="scientific">Anaeramoeba flamelloides</name>
    <dbReference type="NCBI Taxonomy" id="1746091"/>
    <lineage>
        <taxon>Eukaryota</taxon>
        <taxon>Metamonada</taxon>
        <taxon>Anaeramoebidae</taxon>
        <taxon>Anaeramoeba</taxon>
    </lineage>
</organism>
<feature type="transmembrane region" description="Helical" evidence="1">
    <location>
        <begin position="258"/>
        <end position="276"/>
    </location>
</feature>
<evidence type="ECO:0000313" key="4">
    <source>
        <dbReference type="Proteomes" id="UP001150062"/>
    </source>
</evidence>
<keyword evidence="1" id="KW-1133">Transmembrane helix</keyword>
<dbReference type="InterPro" id="IPR052728">
    <property type="entry name" value="O2_lipid_transport_reg"/>
</dbReference>
<feature type="transmembrane region" description="Helical" evidence="1">
    <location>
        <begin position="288"/>
        <end position="314"/>
    </location>
</feature>
<feature type="transmembrane region" description="Helical" evidence="1">
    <location>
        <begin position="614"/>
        <end position="638"/>
    </location>
</feature>
<feature type="transmembrane region" description="Helical" evidence="1">
    <location>
        <begin position="470"/>
        <end position="489"/>
    </location>
</feature>
<keyword evidence="4" id="KW-1185">Reference proteome</keyword>
<gene>
    <name evidence="3" type="ORF">M0813_24228</name>
</gene>
<dbReference type="Proteomes" id="UP001150062">
    <property type="component" value="Unassembled WGS sequence"/>
</dbReference>
<feature type="transmembrane region" description="Helical" evidence="1">
    <location>
        <begin position="580"/>
        <end position="602"/>
    </location>
</feature>
<feature type="transmembrane region" description="Helical" evidence="1">
    <location>
        <begin position="335"/>
        <end position="354"/>
    </location>
</feature>
<feature type="transmembrane region" description="Helical" evidence="1">
    <location>
        <begin position="510"/>
        <end position="531"/>
    </location>
</feature>
<dbReference type="EMBL" id="JAOAOG010000205">
    <property type="protein sequence ID" value="KAJ6240515.1"/>
    <property type="molecule type" value="Genomic_DNA"/>
</dbReference>
<proteinExistence type="predicted"/>
<evidence type="ECO:0000259" key="2">
    <source>
        <dbReference type="Pfam" id="PF01757"/>
    </source>
</evidence>
<name>A0ABQ8Y7A0_9EUKA</name>
<sequence>MASLTALMTNNYPNATQMIEATSLYPDRLGDWYLCQSLKEERVAHYCVAFVTLDADEPQFPLGTCMPLDCSEDDLSTLSPIILSLKGLKGSAKFYCDNPQAKGFGFYFMTTFCLALLFIVLAATLVDYYLFQENKPFETENETESDDKKAILLDSESYSDSLLSDAERDFISSSEKSQDKQITINNINEIKDREAESLFVGLNKEKPEIFHKVIQKKVEETNLWKFLKQFSLIQNCKRLFSQYPSPINCFNSIRTLSMMWIILGHTYDFIMSFPVFNTSALTDIFKKWSIQMIIGGEFGVDSFFFMSGFLACYGMMKTLKKFHKLPAHLAYIHRFLRLTPTMMFVIFVSVYLGVNMGVGPMWPMMTEQMTSKCTKYWWTNLLFINNWYPRHYTDSCLGQTWYLANDFQFFIIAPLIVWIAWKSRKVGYAVIACIIAGSITYKCLIVHHWQLTINIHQSDMHYYDWIYIKPMARIDVYLIGILLCLLLWDEKNKGGFHLKKITIPQFYIRWLMFCVGVAIIGLCIFSPYSFYKGEKWPRWLQTLYVACDRPLYTIGLALLVLLWINGYMKPLSTILSADFWTVPARLTYCAYLVHPTIIYIFYFNNKKENFLSNITIIVYYLAMLPIAYIVGLIFSLCFESPFMNLEKMLIEKLKSLGKKK</sequence>
<feature type="transmembrane region" description="Helical" evidence="1">
    <location>
        <begin position="401"/>
        <end position="421"/>
    </location>
</feature>
<dbReference type="PANTHER" id="PTHR11161">
    <property type="entry name" value="O-ACYLTRANSFERASE"/>
    <property type="match status" value="1"/>
</dbReference>
<keyword evidence="1" id="KW-0812">Transmembrane</keyword>
<reference evidence="3" key="1">
    <citation type="submission" date="2022-08" db="EMBL/GenBank/DDBJ databases">
        <title>Novel sulfate-reducing endosymbionts in the free-living metamonad Anaeramoeba.</title>
        <authorList>
            <person name="Jerlstrom-Hultqvist J."/>
            <person name="Cepicka I."/>
            <person name="Gallot-Lavallee L."/>
            <person name="Salas-Leiva D."/>
            <person name="Curtis B.A."/>
            <person name="Zahonova K."/>
            <person name="Pipaliya S."/>
            <person name="Dacks J."/>
            <person name="Roger A.J."/>
        </authorList>
    </citation>
    <scope>NUCLEOTIDE SEQUENCE</scope>
    <source>
        <strain evidence="3">Schooner1</strain>
    </source>
</reference>
<dbReference type="PANTHER" id="PTHR11161:SF0">
    <property type="entry name" value="O-ACYLTRANSFERASE LIKE PROTEIN"/>
    <property type="match status" value="1"/>
</dbReference>
<feature type="transmembrane region" description="Helical" evidence="1">
    <location>
        <begin position="551"/>
        <end position="568"/>
    </location>
</feature>
<protein>
    <submittedName>
        <fullName evidence="3">O-acyltransferase</fullName>
    </submittedName>
</protein>
<evidence type="ECO:0000256" key="1">
    <source>
        <dbReference type="SAM" id="Phobius"/>
    </source>
</evidence>
<comment type="caution">
    <text evidence="3">The sequence shown here is derived from an EMBL/GenBank/DDBJ whole genome shotgun (WGS) entry which is preliminary data.</text>
</comment>
<accession>A0ABQ8Y7A0</accession>
<feature type="transmembrane region" description="Helical" evidence="1">
    <location>
        <begin position="104"/>
        <end position="131"/>
    </location>
</feature>
<dbReference type="Pfam" id="PF01757">
    <property type="entry name" value="Acyl_transf_3"/>
    <property type="match status" value="1"/>
</dbReference>
<dbReference type="InterPro" id="IPR002656">
    <property type="entry name" value="Acyl_transf_3_dom"/>
</dbReference>
<keyword evidence="1" id="KW-0472">Membrane</keyword>
<feature type="transmembrane region" description="Helical" evidence="1">
    <location>
        <begin position="428"/>
        <end position="450"/>
    </location>
</feature>
<evidence type="ECO:0000313" key="3">
    <source>
        <dbReference type="EMBL" id="KAJ6240515.1"/>
    </source>
</evidence>